<proteinExistence type="predicted"/>
<dbReference type="InterPro" id="IPR001810">
    <property type="entry name" value="F-box_dom"/>
</dbReference>
<reference evidence="2 3" key="1">
    <citation type="journal article" date="2013" name="Curr. Biol.">
        <title>The Genome of the Foraminiferan Reticulomyxa filosa.</title>
        <authorList>
            <person name="Glockner G."/>
            <person name="Hulsmann N."/>
            <person name="Schleicher M."/>
            <person name="Noegel A.A."/>
            <person name="Eichinger L."/>
            <person name="Gallinger C."/>
            <person name="Pawlowski J."/>
            <person name="Sierra R."/>
            <person name="Euteneuer U."/>
            <person name="Pillet L."/>
            <person name="Moustafa A."/>
            <person name="Platzer M."/>
            <person name="Groth M."/>
            <person name="Szafranski K."/>
            <person name="Schliwa M."/>
        </authorList>
    </citation>
    <scope>NUCLEOTIDE SEQUENCE [LARGE SCALE GENOMIC DNA]</scope>
</reference>
<evidence type="ECO:0000313" key="2">
    <source>
        <dbReference type="EMBL" id="ETO32287.1"/>
    </source>
</evidence>
<sequence length="820" mass="93573">MQRYARNAVYSVLKDMSNVRVEDSLDEMEIKSGDLVYVVSHIQEDGEKDRRMLLCRHIGSKKKVLLDEKWLELFNINGLVVEMSETINESSYNWDSVLLATKNEKMKILSTQPSSSDWIKAERFNMEQILNQSKSWMKQPSHRGYVKWSHCQLLLHNSKQKDEFLKQYALAEEEKNSNSELLNAPRDILRTVCSFLFIHDIISLKFTCKFLHKFIYSNLTWCFHSFLFGHSVRYRLFKIPIAKIKGQSQATTTVTTSTSTATTNANEAKVLTASEVFGLQIPIRSVNADGQVYQTVSDLNVCFFFNANEKCAFVEELDTTEFGPKALDLRFVHTLVIDWYGKAMSANDNGSAGLYLNAANQIGNINTSGLSSITTLNNNNLSLGTFTLNTEKNSGLSSWNDCFFLLHCFSRHLFHLKKIHMSWDSHRPNQLFESLFEYGVFNPWKLVENQLRGCLQHLHMDIDQTDIDQRLNWDKIGHSLKYLHVTMSNISASSVENSGLFSLLSACPNLQVLSLKYSPKWGLCMLLAFLKKKEILMTLFLKNVLKNLSTVHTLIWNGKTCSMNEPSKLFLFGLFSQVTTFVGKSDLSKINGLFPDLKKCKQLCVLLTANNTRHLIVVLNKLISAPLQMLRINFEKIKTLDGVPNEFGIVPCSLALSLSEKVFFNLQLVRLAFLENLAIVFDAKNLAKYSDPNRNNGLMPHLKYVAVRGNVAVKSNFTSDQRTFIVKLRQLVTVMSTLHCNFAILLDAREGGRDSFDSNSISHMDLSNKYFREKDLFNIDLIPSFVDMVKSLNLEIDVVGNGIQLIIRKGQQVEFHHFEY</sequence>
<dbReference type="Proteomes" id="UP000023152">
    <property type="component" value="Unassembled WGS sequence"/>
</dbReference>
<dbReference type="AlphaFoldDB" id="X6P3X4"/>
<keyword evidence="3" id="KW-1185">Reference proteome</keyword>
<evidence type="ECO:0000259" key="1">
    <source>
        <dbReference type="PROSITE" id="PS50181"/>
    </source>
</evidence>
<evidence type="ECO:0000313" key="3">
    <source>
        <dbReference type="Proteomes" id="UP000023152"/>
    </source>
</evidence>
<dbReference type="EMBL" id="ASPP01004321">
    <property type="protein sequence ID" value="ETO32287.1"/>
    <property type="molecule type" value="Genomic_DNA"/>
</dbReference>
<feature type="domain" description="F-box" evidence="1">
    <location>
        <begin position="178"/>
        <end position="221"/>
    </location>
</feature>
<accession>X6P3X4</accession>
<comment type="caution">
    <text evidence="2">The sequence shown here is derived from an EMBL/GenBank/DDBJ whole genome shotgun (WGS) entry which is preliminary data.</text>
</comment>
<organism evidence="2 3">
    <name type="scientific">Reticulomyxa filosa</name>
    <dbReference type="NCBI Taxonomy" id="46433"/>
    <lineage>
        <taxon>Eukaryota</taxon>
        <taxon>Sar</taxon>
        <taxon>Rhizaria</taxon>
        <taxon>Retaria</taxon>
        <taxon>Foraminifera</taxon>
        <taxon>Monothalamids</taxon>
        <taxon>Reticulomyxidae</taxon>
        <taxon>Reticulomyxa</taxon>
    </lineage>
</organism>
<gene>
    <name evidence="2" type="ORF">RFI_04832</name>
</gene>
<name>X6P3X4_RETFI</name>
<dbReference type="SUPFAM" id="SSF81383">
    <property type="entry name" value="F-box domain"/>
    <property type="match status" value="1"/>
</dbReference>
<dbReference type="PROSITE" id="PS50181">
    <property type="entry name" value="FBOX"/>
    <property type="match status" value="1"/>
</dbReference>
<protein>
    <recommendedName>
        <fullName evidence="1">F-box domain-containing protein</fullName>
    </recommendedName>
</protein>
<dbReference type="InterPro" id="IPR036047">
    <property type="entry name" value="F-box-like_dom_sf"/>
</dbReference>